<dbReference type="Proteomes" id="UP000007257">
    <property type="component" value="Chromosome"/>
</dbReference>
<reference evidence="3" key="1">
    <citation type="submission" date="2011-01" db="EMBL/GenBank/DDBJ databases">
        <title>Complete sequence of chromosome of Rahnella sp. Y9602.</title>
        <authorList>
            <consortium name="US DOE Joint Genome Institute"/>
            <person name="Lucas S."/>
            <person name="Copeland A."/>
            <person name="Lapidus A."/>
            <person name="Cheng J.-F."/>
            <person name="Goodwin L."/>
            <person name="Pitluck S."/>
            <person name="Lu M."/>
            <person name="Detter J.C."/>
            <person name="Han C."/>
            <person name="Tapia R."/>
            <person name="Land M."/>
            <person name="Hauser L."/>
            <person name="Kyrpides N."/>
            <person name="Ivanova N."/>
            <person name="Ovchinnikova G."/>
            <person name="Pagani I."/>
            <person name="Sobecky P.A."/>
            <person name="Martinez R.J."/>
            <person name="Woyke T."/>
        </authorList>
    </citation>
    <scope>NUCLEOTIDE SEQUENCE [LARGE SCALE GENOMIC DNA]</scope>
    <source>
        <strain evidence="3">Y9602</strain>
    </source>
</reference>
<sequence length="165" mass="18588">MTNKIYLSFNCLYTLKDGDYCSAKLSFRIKHGDQVLCEGERRGKSFSQFIIPITIEEIEIIQPLTVEYICTGNVEDVSVSLEYPAHKPFHVIDGYIFIKDASIQKGWLSDCKKSFGSDPLPFGGFPSPKTGTSDQREMKSPDELTEKVKAIISEQLRPGGILYPR</sequence>
<dbReference type="EMBL" id="CP002505">
    <property type="protein sequence ID" value="ADW73418.1"/>
    <property type="molecule type" value="Genomic_DNA"/>
</dbReference>
<accession>A0A0H3F926</accession>
<organism evidence="2 3">
    <name type="scientific">Rahnella sp. (strain Y9602)</name>
    <dbReference type="NCBI Taxonomy" id="2703885"/>
    <lineage>
        <taxon>Bacteria</taxon>
        <taxon>Pseudomonadati</taxon>
        <taxon>Pseudomonadota</taxon>
        <taxon>Gammaproteobacteria</taxon>
        <taxon>Enterobacterales</taxon>
        <taxon>Yersiniaceae</taxon>
        <taxon>Rahnella</taxon>
    </lineage>
</organism>
<name>A0A0H3F926_RAHSY</name>
<evidence type="ECO:0000313" key="3">
    <source>
        <dbReference type="Proteomes" id="UP000007257"/>
    </source>
</evidence>
<gene>
    <name evidence="2" type="ordered locus">Rahaq_1800</name>
</gene>
<dbReference type="OrthoDB" id="5673400at2"/>
<protein>
    <submittedName>
        <fullName evidence="2">Uncharacterized protein</fullName>
    </submittedName>
</protein>
<reference evidence="2 3" key="2">
    <citation type="journal article" date="2012" name="J. Bacteriol.">
        <title>Complete Genome Sequence of Rahnella sp. Strain Y9602, a Gammaproteobacterium Isolate from Metal- and Radionuclide-Contaminated Soil.</title>
        <authorList>
            <person name="Martinez R.J."/>
            <person name="Bruce D."/>
            <person name="Detter C."/>
            <person name="Goodwin L.A."/>
            <person name="Han J."/>
            <person name="Han C.S."/>
            <person name="Held B."/>
            <person name="Land M.L."/>
            <person name="Mikhailova N."/>
            <person name="Nolan M."/>
            <person name="Pennacchio L."/>
            <person name="Pitluck S."/>
            <person name="Tapia R."/>
            <person name="Woyke T."/>
            <person name="Sobecky P.A."/>
        </authorList>
    </citation>
    <scope>NUCLEOTIDE SEQUENCE [LARGE SCALE GENOMIC DNA]</scope>
    <source>
        <strain evidence="2 3">Y9602</strain>
    </source>
</reference>
<feature type="region of interest" description="Disordered" evidence="1">
    <location>
        <begin position="119"/>
        <end position="142"/>
    </location>
</feature>
<dbReference type="AlphaFoldDB" id="A0A0H3F926"/>
<proteinExistence type="predicted"/>
<evidence type="ECO:0000256" key="1">
    <source>
        <dbReference type="SAM" id="MobiDB-lite"/>
    </source>
</evidence>
<dbReference type="HOGENOM" id="CLU_1609442_0_0_6"/>
<dbReference type="RefSeq" id="WP_013575120.1">
    <property type="nucleotide sequence ID" value="NC_015061.1"/>
</dbReference>
<dbReference type="KEGG" id="rah:Rahaq_1800"/>
<evidence type="ECO:0000313" key="2">
    <source>
        <dbReference type="EMBL" id="ADW73418.1"/>
    </source>
</evidence>